<dbReference type="Pfam" id="PF07690">
    <property type="entry name" value="MFS_1"/>
    <property type="match status" value="1"/>
</dbReference>
<feature type="transmembrane region" description="Helical" evidence="7">
    <location>
        <begin position="282"/>
        <end position="300"/>
    </location>
</feature>
<feature type="transmembrane region" description="Helical" evidence="7">
    <location>
        <begin position="218"/>
        <end position="240"/>
    </location>
</feature>
<evidence type="ECO:0000256" key="1">
    <source>
        <dbReference type="ARBA" id="ARBA00004651"/>
    </source>
</evidence>
<protein>
    <submittedName>
        <fullName evidence="9">MFS transporter</fullName>
    </submittedName>
</protein>
<feature type="transmembrane region" description="Helical" evidence="7">
    <location>
        <begin position="372"/>
        <end position="395"/>
    </location>
</feature>
<evidence type="ECO:0000256" key="6">
    <source>
        <dbReference type="ARBA" id="ARBA00023136"/>
    </source>
</evidence>
<dbReference type="EMBL" id="JBHSKG010000005">
    <property type="protein sequence ID" value="MFC5138927.1"/>
    <property type="molecule type" value="Genomic_DNA"/>
</dbReference>
<proteinExistence type="predicted"/>
<dbReference type="PANTHER" id="PTHR23517:SF13">
    <property type="entry name" value="MAJOR FACILITATOR SUPERFAMILY MFS_1"/>
    <property type="match status" value="1"/>
</dbReference>
<dbReference type="RefSeq" id="WP_378021125.1">
    <property type="nucleotide sequence ID" value="NZ_JBHSKG010000005.1"/>
</dbReference>
<keyword evidence="10" id="KW-1185">Reference proteome</keyword>
<evidence type="ECO:0000256" key="2">
    <source>
        <dbReference type="ARBA" id="ARBA00022448"/>
    </source>
</evidence>
<dbReference type="InterPro" id="IPR050171">
    <property type="entry name" value="MFS_Transporters"/>
</dbReference>
<dbReference type="PROSITE" id="PS51257">
    <property type="entry name" value="PROKAR_LIPOPROTEIN"/>
    <property type="match status" value="1"/>
</dbReference>
<accession>A0ABV9ZD12</accession>
<feature type="transmembrane region" description="Helical" evidence="7">
    <location>
        <begin position="81"/>
        <end position="99"/>
    </location>
</feature>
<evidence type="ECO:0000256" key="7">
    <source>
        <dbReference type="SAM" id="Phobius"/>
    </source>
</evidence>
<feature type="transmembrane region" description="Helical" evidence="7">
    <location>
        <begin position="21"/>
        <end position="40"/>
    </location>
</feature>
<keyword evidence="2" id="KW-0813">Transport</keyword>
<dbReference type="InterPro" id="IPR020846">
    <property type="entry name" value="MFS_dom"/>
</dbReference>
<feature type="transmembrane region" description="Helical" evidence="7">
    <location>
        <begin position="46"/>
        <end position="69"/>
    </location>
</feature>
<feature type="transmembrane region" description="Helical" evidence="7">
    <location>
        <begin position="344"/>
        <end position="366"/>
    </location>
</feature>
<feature type="transmembrane region" description="Helical" evidence="7">
    <location>
        <begin position="306"/>
        <end position="332"/>
    </location>
</feature>
<dbReference type="Proteomes" id="UP001596175">
    <property type="component" value="Unassembled WGS sequence"/>
</dbReference>
<feature type="transmembrane region" description="Helical" evidence="7">
    <location>
        <begin position="138"/>
        <end position="165"/>
    </location>
</feature>
<sequence length="399" mass="39192">MLRLRARTGAASPTTFTTASVAFVAACAAAGVPAPLYVVYQQTYGLSTVVLTGAFAIYILPLLAALLCCGGLSDHLGRKRVAVPALLAGTAGSLVLATVDSAAPLLVGRAVQGLSVGLALSALGAFVVDLVPPARPGLAGAVTSGAPPGGIALGALTSGIAVQVAPAHAPVLAFVVTASVLTAAALAVLFLPETVTRRPGAVRSLRPVVRVPPTARRVFPAVCLLVAGTYVLGGFTQALAPSLAVSVLDGTGLFSGALAVAVYHLVGPVAGLAANRLTATRALVVGAVGLVAGIGGYIAAIGVGSFAAYLVAAVVAGAGFGVAFAGAMRILLERSPEGTHAGTLAAIYLYCYLAAAVANLLAGVAVEVWGLAPVAVGLCGVVVVMVAVGALGSVLRMRR</sequence>
<comment type="subcellular location">
    <subcellularLocation>
        <location evidence="1">Cell membrane</location>
        <topology evidence="1">Multi-pass membrane protein</topology>
    </subcellularLocation>
</comment>
<dbReference type="PANTHER" id="PTHR23517">
    <property type="entry name" value="RESISTANCE PROTEIN MDTM, PUTATIVE-RELATED-RELATED"/>
    <property type="match status" value="1"/>
</dbReference>
<dbReference type="SUPFAM" id="SSF103473">
    <property type="entry name" value="MFS general substrate transporter"/>
    <property type="match status" value="1"/>
</dbReference>
<dbReference type="PROSITE" id="PS50850">
    <property type="entry name" value="MFS"/>
    <property type="match status" value="1"/>
</dbReference>
<feature type="transmembrane region" description="Helical" evidence="7">
    <location>
        <begin position="111"/>
        <end position="131"/>
    </location>
</feature>
<dbReference type="InterPro" id="IPR036259">
    <property type="entry name" value="MFS_trans_sf"/>
</dbReference>
<feature type="domain" description="Major facilitator superfamily (MFS) profile" evidence="8">
    <location>
        <begin position="14"/>
        <end position="399"/>
    </location>
</feature>
<feature type="transmembrane region" description="Helical" evidence="7">
    <location>
        <begin position="252"/>
        <end position="275"/>
    </location>
</feature>
<evidence type="ECO:0000259" key="8">
    <source>
        <dbReference type="PROSITE" id="PS50850"/>
    </source>
</evidence>
<keyword evidence="5 7" id="KW-1133">Transmembrane helix</keyword>
<comment type="caution">
    <text evidence="9">The sequence shown here is derived from an EMBL/GenBank/DDBJ whole genome shotgun (WGS) entry which is preliminary data.</text>
</comment>
<reference evidence="10" key="1">
    <citation type="journal article" date="2019" name="Int. J. Syst. Evol. Microbiol.">
        <title>The Global Catalogue of Microorganisms (GCM) 10K type strain sequencing project: providing services to taxonomists for standard genome sequencing and annotation.</title>
        <authorList>
            <consortium name="The Broad Institute Genomics Platform"/>
            <consortium name="The Broad Institute Genome Sequencing Center for Infectious Disease"/>
            <person name="Wu L."/>
            <person name="Ma J."/>
        </authorList>
    </citation>
    <scope>NUCLEOTIDE SEQUENCE [LARGE SCALE GENOMIC DNA]</scope>
    <source>
        <strain evidence="10">XZYJ18</strain>
    </source>
</reference>
<name>A0ABV9ZD12_9PSEU</name>
<organism evidence="9 10">
    <name type="scientific">Actinomycetospora rhizophila</name>
    <dbReference type="NCBI Taxonomy" id="1416876"/>
    <lineage>
        <taxon>Bacteria</taxon>
        <taxon>Bacillati</taxon>
        <taxon>Actinomycetota</taxon>
        <taxon>Actinomycetes</taxon>
        <taxon>Pseudonocardiales</taxon>
        <taxon>Pseudonocardiaceae</taxon>
        <taxon>Actinomycetospora</taxon>
    </lineage>
</organism>
<evidence type="ECO:0000313" key="10">
    <source>
        <dbReference type="Proteomes" id="UP001596175"/>
    </source>
</evidence>
<keyword evidence="4 7" id="KW-0812">Transmembrane</keyword>
<keyword evidence="6 7" id="KW-0472">Membrane</keyword>
<feature type="transmembrane region" description="Helical" evidence="7">
    <location>
        <begin position="171"/>
        <end position="191"/>
    </location>
</feature>
<evidence type="ECO:0000256" key="4">
    <source>
        <dbReference type="ARBA" id="ARBA00022692"/>
    </source>
</evidence>
<keyword evidence="3" id="KW-1003">Cell membrane</keyword>
<evidence type="ECO:0000256" key="5">
    <source>
        <dbReference type="ARBA" id="ARBA00022989"/>
    </source>
</evidence>
<dbReference type="Gene3D" id="1.20.1250.20">
    <property type="entry name" value="MFS general substrate transporter like domains"/>
    <property type="match status" value="1"/>
</dbReference>
<evidence type="ECO:0000256" key="3">
    <source>
        <dbReference type="ARBA" id="ARBA00022475"/>
    </source>
</evidence>
<gene>
    <name evidence="9" type="ORF">ACFPK1_11845</name>
</gene>
<dbReference type="InterPro" id="IPR011701">
    <property type="entry name" value="MFS"/>
</dbReference>
<evidence type="ECO:0000313" key="9">
    <source>
        <dbReference type="EMBL" id="MFC5138927.1"/>
    </source>
</evidence>